<protein>
    <submittedName>
        <fullName evidence="2">Uncharacterized protein</fullName>
    </submittedName>
</protein>
<organism evidence="2 3">
    <name type="scientific">Oidiodendron maius (strain Zn)</name>
    <dbReference type="NCBI Taxonomy" id="913774"/>
    <lineage>
        <taxon>Eukaryota</taxon>
        <taxon>Fungi</taxon>
        <taxon>Dikarya</taxon>
        <taxon>Ascomycota</taxon>
        <taxon>Pezizomycotina</taxon>
        <taxon>Leotiomycetes</taxon>
        <taxon>Leotiomycetes incertae sedis</taxon>
        <taxon>Myxotrichaceae</taxon>
        <taxon>Oidiodendron</taxon>
    </lineage>
</organism>
<dbReference type="AlphaFoldDB" id="A0A0C3D9Z0"/>
<gene>
    <name evidence="2" type="ORF">OIDMADRAFT_22960</name>
</gene>
<proteinExistence type="predicted"/>
<reference evidence="3" key="2">
    <citation type="submission" date="2015-01" db="EMBL/GenBank/DDBJ databases">
        <title>Evolutionary Origins and Diversification of the Mycorrhizal Mutualists.</title>
        <authorList>
            <consortium name="DOE Joint Genome Institute"/>
            <consortium name="Mycorrhizal Genomics Consortium"/>
            <person name="Kohler A."/>
            <person name="Kuo A."/>
            <person name="Nagy L.G."/>
            <person name="Floudas D."/>
            <person name="Copeland A."/>
            <person name="Barry K.W."/>
            <person name="Cichocki N."/>
            <person name="Veneault-Fourrey C."/>
            <person name="LaButti K."/>
            <person name="Lindquist E.A."/>
            <person name="Lipzen A."/>
            <person name="Lundell T."/>
            <person name="Morin E."/>
            <person name="Murat C."/>
            <person name="Riley R."/>
            <person name="Ohm R."/>
            <person name="Sun H."/>
            <person name="Tunlid A."/>
            <person name="Henrissat B."/>
            <person name="Grigoriev I.V."/>
            <person name="Hibbett D.S."/>
            <person name="Martin F."/>
        </authorList>
    </citation>
    <scope>NUCLEOTIDE SEQUENCE [LARGE SCALE GENOMIC DNA]</scope>
    <source>
        <strain evidence="3">Zn</strain>
    </source>
</reference>
<dbReference type="EMBL" id="KN832870">
    <property type="protein sequence ID" value="KIN08134.1"/>
    <property type="molecule type" value="Genomic_DNA"/>
</dbReference>
<reference evidence="2 3" key="1">
    <citation type="submission" date="2014-04" db="EMBL/GenBank/DDBJ databases">
        <authorList>
            <consortium name="DOE Joint Genome Institute"/>
            <person name="Kuo A."/>
            <person name="Martino E."/>
            <person name="Perotto S."/>
            <person name="Kohler A."/>
            <person name="Nagy L.G."/>
            <person name="Floudas D."/>
            <person name="Copeland A."/>
            <person name="Barry K.W."/>
            <person name="Cichocki N."/>
            <person name="Veneault-Fourrey C."/>
            <person name="LaButti K."/>
            <person name="Lindquist E.A."/>
            <person name="Lipzen A."/>
            <person name="Lundell T."/>
            <person name="Morin E."/>
            <person name="Murat C."/>
            <person name="Sun H."/>
            <person name="Tunlid A."/>
            <person name="Henrissat B."/>
            <person name="Grigoriev I.V."/>
            <person name="Hibbett D.S."/>
            <person name="Martin F."/>
            <person name="Nordberg H.P."/>
            <person name="Cantor M.N."/>
            <person name="Hua S.X."/>
        </authorList>
    </citation>
    <scope>NUCLEOTIDE SEQUENCE [LARGE SCALE GENOMIC DNA]</scope>
    <source>
        <strain evidence="2 3">Zn</strain>
    </source>
</reference>
<keyword evidence="1" id="KW-0732">Signal</keyword>
<feature type="chain" id="PRO_5002173579" evidence="1">
    <location>
        <begin position="20"/>
        <end position="155"/>
    </location>
</feature>
<evidence type="ECO:0000256" key="1">
    <source>
        <dbReference type="SAM" id="SignalP"/>
    </source>
</evidence>
<dbReference type="Proteomes" id="UP000054321">
    <property type="component" value="Unassembled WGS sequence"/>
</dbReference>
<feature type="signal peptide" evidence="1">
    <location>
        <begin position="1"/>
        <end position="19"/>
    </location>
</feature>
<keyword evidence="3" id="KW-1185">Reference proteome</keyword>
<dbReference type="OrthoDB" id="2507450at2759"/>
<evidence type="ECO:0000313" key="3">
    <source>
        <dbReference type="Proteomes" id="UP000054321"/>
    </source>
</evidence>
<dbReference type="InParanoid" id="A0A0C3D9Z0"/>
<dbReference type="HOGENOM" id="CLU_096894_3_0_1"/>
<name>A0A0C3D9Z0_OIDMZ</name>
<sequence>MRMFLQATALALAIGTALGNLGLDVVYGVMPRATSNLQNFTGALGGVAAEPITLSGDSQRPFAVDGETFTTLSAAVERSCGIQHNGCSDTANSGHDGQDGSGLTVGMCDTQQTSCVDGGSSSATTSPPASTTEAFAAITGTPQSSDANFFYFCDS</sequence>
<evidence type="ECO:0000313" key="2">
    <source>
        <dbReference type="EMBL" id="KIN08134.1"/>
    </source>
</evidence>
<dbReference type="STRING" id="913774.A0A0C3D9Z0"/>
<accession>A0A0C3D9Z0</accession>